<evidence type="ECO:0000256" key="1">
    <source>
        <dbReference type="SAM" id="Phobius"/>
    </source>
</evidence>
<comment type="caution">
    <text evidence="2">The sequence shown here is derived from an EMBL/GenBank/DDBJ whole genome shotgun (WGS) entry which is preliminary data.</text>
</comment>
<dbReference type="AlphaFoldDB" id="I7LA89"/>
<dbReference type="EMBL" id="CAKD01000002">
    <property type="protein sequence ID" value="CCI84471.1"/>
    <property type="molecule type" value="Genomic_DNA"/>
</dbReference>
<accession>I7LA89</accession>
<protein>
    <submittedName>
        <fullName evidence="2">Uncharacterized protein</fullName>
    </submittedName>
</protein>
<sequence>MTGFILSVIAVVNLLGILVSSLTLLTKKISKWLVALNELITIFYDLWKKIEHTKKPPITFGRDSRTTF</sequence>
<evidence type="ECO:0000313" key="2">
    <source>
        <dbReference type="EMBL" id="CCI84471.1"/>
    </source>
</evidence>
<keyword evidence="1" id="KW-0812">Transmembrane</keyword>
<feature type="transmembrane region" description="Helical" evidence="1">
    <location>
        <begin position="6"/>
        <end position="25"/>
    </location>
</feature>
<dbReference type="Proteomes" id="UP000009311">
    <property type="component" value="Unassembled WGS sequence"/>
</dbReference>
<reference evidence="2 3" key="1">
    <citation type="submission" date="2012-06" db="EMBL/GenBank/DDBJ databases">
        <title>Draft Genome Sequence of Lactobacillus pasteurii CRBIP 24.76T.</title>
        <authorList>
            <person name="Cousin S."/>
            <person name="Bouchier C."/>
            <person name="Loux V."/>
            <person name="Ma L."/>
            <person name="Creno S."/>
            <person name="Bizet C."/>
            <person name="Clermont D."/>
        </authorList>
    </citation>
    <scope>NUCLEOTIDE SEQUENCE [LARGE SCALE GENOMIC DNA]</scope>
    <source>
        <strain evidence="3">CRBIP 24.76T</strain>
    </source>
</reference>
<name>I7LA89_9LACO</name>
<keyword evidence="1" id="KW-1133">Transmembrane helix</keyword>
<keyword evidence="1" id="KW-0472">Membrane</keyword>
<keyword evidence="3" id="KW-1185">Reference proteome</keyword>
<gene>
    <name evidence="2" type="ORF">BN53_09705</name>
</gene>
<dbReference type="RefSeq" id="WP_009559019.1">
    <property type="nucleotide sequence ID" value="NZ_AYZN01000014.1"/>
</dbReference>
<organism evidence="2 3">
    <name type="scientific">Lactobacillus pasteurii DSM 23907 = CRBIP 24.76</name>
    <dbReference type="NCBI Taxonomy" id="1423790"/>
    <lineage>
        <taxon>Bacteria</taxon>
        <taxon>Bacillati</taxon>
        <taxon>Bacillota</taxon>
        <taxon>Bacilli</taxon>
        <taxon>Lactobacillales</taxon>
        <taxon>Lactobacillaceae</taxon>
        <taxon>Lactobacillus</taxon>
    </lineage>
</organism>
<proteinExistence type="predicted"/>
<evidence type="ECO:0000313" key="3">
    <source>
        <dbReference type="Proteomes" id="UP000009311"/>
    </source>
</evidence>